<accession>A0ABN3PB44</accession>
<dbReference type="EMBL" id="BAAARI010000003">
    <property type="protein sequence ID" value="GAA2570279.1"/>
    <property type="molecule type" value="Genomic_DNA"/>
</dbReference>
<dbReference type="Proteomes" id="UP001500274">
    <property type="component" value="Unassembled WGS sequence"/>
</dbReference>
<sequence>MQESAHTAELGFGLAAVGRPAYITSDREHDLGSPTARSVAAMESRVHALLDTAWALGIRYLDAARSYGRAEEFLGSWLAAHPDRRASLTIGSKWGYEYVGGWDPGAALHERKEHTLAMLDRQWPQTLAALGGPPDFYLIHSVTPESPALTDAALLERIGEIRDTGVRVGISTSGPRQAEVVDRARNEHGDLFSVVQSTWNLFEPSAGPALARAHDAGWTVVLKEVLANGWLTDAHAPTVVRDAARTASLTVDEYAFAAARRQEWVDLVLSGAATDDQLRRGAERSDPADPLPMPVFAIGPETYWQRRSALDWA</sequence>
<dbReference type="InterPro" id="IPR053135">
    <property type="entry name" value="AKR2_Oxidoreductase"/>
</dbReference>
<dbReference type="InterPro" id="IPR036812">
    <property type="entry name" value="NAD(P)_OxRdtase_dom_sf"/>
</dbReference>
<feature type="domain" description="NADP-dependent oxidoreductase" evidence="1">
    <location>
        <begin position="44"/>
        <end position="235"/>
    </location>
</feature>
<name>A0ABN3PB44_9MICO</name>
<dbReference type="SUPFAM" id="SSF51430">
    <property type="entry name" value="NAD(P)-linked oxidoreductase"/>
    <property type="match status" value="1"/>
</dbReference>
<gene>
    <name evidence="2" type="ORF">GCM10009862_06340</name>
</gene>
<dbReference type="Gene3D" id="3.20.20.100">
    <property type="entry name" value="NADP-dependent oxidoreductase domain"/>
    <property type="match status" value="1"/>
</dbReference>
<dbReference type="Pfam" id="PF00248">
    <property type="entry name" value="Aldo_ket_red"/>
    <property type="match status" value="1"/>
</dbReference>
<dbReference type="PANTHER" id="PTHR43312">
    <property type="entry name" value="D-THREO-ALDOSE 1-DEHYDROGENASE"/>
    <property type="match status" value="1"/>
</dbReference>
<proteinExistence type="predicted"/>
<comment type="caution">
    <text evidence="2">The sequence shown here is derived from an EMBL/GenBank/DDBJ whole genome shotgun (WGS) entry which is preliminary data.</text>
</comment>
<dbReference type="PANTHER" id="PTHR43312:SF1">
    <property type="entry name" value="NADP-DEPENDENT OXIDOREDUCTASE DOMAIN-CONTAINING PROTEIN"/>
    <property type="match status" value="1"/>
</dbReference>
<dbReference type="InterPro" id="IPR023210">
    <property type="entry name" value="NADP_OxRdtase_dom"/>
</dbReference>
<reference evidence="2 3" key="1">
    <citation type="journal article" date="2019" name="Int. J. Syst. Evol. Microbiol.">
        <title>The Global Catalogue of Microorganisms (GCM) 10K type strain sequencing project: providing services to taxonomists for standard genome sequencing and annotation.</title>
        <authorList>
            <consortium name="The Broad Institute Genomics Platform"/>
            <consortium name="The Broad Institute Genome Sequencing Center for Infectious Disease"/>
            <person name="Wu L."/>
            <person name="Ma J."/>
        </authorList>
    </citation>
    <scope>NUCLEOTIDE SEQUENCE [LARGE SCALE GENOMIC DNA]</scope>
    <source>
        <strain evidence="2 3">JCM 16365</strain>
    </source>
</reference>
<protein>
    <submittedName>
        <fullName evidence="2">Aldo/keto reductase</fullName>
    </submittedName>
</protein>
<evidence type="ECO:0000259" key="1">
    <source>
        <dbReference type="Pfam" id="PF00248"/>
    </source>
</evidence>
<evidence type="ECO:0000313" key="2">
    <source>
        <dbReference type="EMBL" id="GAA2570279.1"/>
    </source>
</evidence>
<evidence type="ECO:0000313" key="3">
    <source>
        <dbReference type="Proteomes" id="UP001500274"/>
    </source>
</evidence>
<dbReference type="RefSeq" id="WP_344226817.1">
    <property type="nucleotide sequence ID" value="NZ_BAAARI010000003.1"/>
</dbReference>
<keyword evidence="3" id="KW-1185">Reference proteome</keyword>
<organism evidence="2 3">
    <name type="scientific">Microbacterium binotii</name>
    <dbReference type="NCBI Taxonomy" id="462710"/>
    <lineage>
        <taxon>Bacteria</taxon>
        <taxon>Bacillati</taxon>
        <taxon>Actinomycetota</taxon>
        <taxon>Actinomycetes</taxon>
        <taxon>Micrococcales</taxon>
        <taxon>Microbacteriaceae</taxon>
        <taxon>Microbacterium</taxon>
    </lineage>
</organism>